<dbReference type="EMBL" id="CAJVPL010002049">
    <property type="protein sequence ID" value="CAG8597420.1"/>
    <property type="molecule type" value="Genomic_DNA"/>
</dbReference>
<keyword evidence="3" id="KW-1185">Reference proteome</keyword>
<organism evidence="2 3">
    <name type="scientific">Ambispora gerdemannii</name>
    <dbReference type="NCBI Taxonomy" id="144530"/>
    <lineage>
        <taxon>Eukaryota</taxon>
        <taxon>Fungi</taxon>
        <taxon>Fungi incertae sedis</taxon>
        <taxon>Mucoromycota</taxon>
        <taxon>Glomeromycotina</taxon>
        <taxon>Glomeromycetes</taxon>
        <taxon>Archaeosporales</taxon>
        <taxon>Ambisporaceae</taxon>
        <taxon>Ambispora</taxon>
    </lineage>
</organism>
<gene>
    <name evidence="2" type="ORF">AGERDE_LOCUS8921</name>
</gene>
<feature type="region of interest" description="Disordered" evidence="1">
    <location>
        <begin position="28"/>
        <end position="48"/>
    </location>
</feature>
<dbReference type="Proteomes" id="UP000789831">
    <property type="component" value="Unassembled WGS sequence"/>
</dbReference>
<evidence type="ECO:0000313" key="2">
    <source>
        <dbReference type="EMBL" id="CAG8597420.1"/>
    </source>
</evidence>
<evidence type="ECO:0000256" key="1">
    <source>
        <dbReference type="SAM" id="MobiDB-lite"/>
    </source>
</evidence>
<name>A0A9N9CED1_9GLOM</name>
<proteinExistence type="predicted"/>
<accession>A0A9N9CED1</accession>
<protein>
    <submittedName>
        <fullName evidence="2">9464_t:CDS:1</fullName>
    </submittedName>
</protein>
<evidence type="ECO:0000313" key="3">
    <source>
        <dbReference type="Proteomes" id="UP000789831"/>
    </source>
</evidence>
<comment type="caution">
    <text evidence="2">The sequence shown here is derived from an EMBL/GenBank/DDBJ whole genome shotgun (WGS) entry which is preliminary data.</text>
</comment>
<dbReference type="AlphaFoldDB" id="A0A9N9CED1"/>
<sequence length="130" mass="14911">MSNTLPNSLLNLPQVHFGTFRTRCLIHHRRSPKASDQRTETGSRTGSNKLSYISTGETLAVCDDFKVLFDDKLKLENAIRKINKINSTMIKSFYKKKARNPKPETIELIKLWVVNEMGEYSENDAKHLNS</sequence>
<reference evidence="2" key="1">
    <citation type="submission" date="2021-06" db="EMBL/GenBank/DDBJ databases">
        <authorList>
            <person name="Kallberg Y."/>
            <person name="Tangrot J."/>
            <person name="Rosling A."/>
        </authorList>
    </citation>
    <scope>NUCLEOTIDE SEQUENCE</scope>
    <source>
        <strain evidence="2">MT106</strain>
    </source>
</reference>